<gene>
    <name evidence="3" type="ORF">ATY39_01060</name>
</gene>
<organism evidence="3 4">
    <name type="scientific">Rummeliibacillus stabekisii</name>
    <dbReference type="NCBI Taxonomy" id="241244"/>
    <lineage>
        <taxon>Bacteria</taxon>
        <taxon>Bacillati</taxon>
        <taxon>Bacillota</taxon>
        <taxon>Bacilli</taxon>
        <taxon>Bacillales</taxon>
        <taxon>Caryophanaceae</taxon>
        <taxon>Rummeliibacillus</taxon>
    </lineage>
</organism>
<feature type="domain" description="Phosphoribosyltransferase" evidence="2">
    <location>
        <begin position="149"/>
        <end position="197"/>
    </location>
</feature>
<dbReference type="RefSeq" id="WP_066784560.1">
    <property type="nucleotide sequence ID" value="NZ_CP014806.1"/>
</dbReference>
<dbReference type="Gene3D" id="3.40.50.2020">
    <property type="match status" value="1"/>
</dbReference>
<name>A0A143H8U0_9BACL</name>
<dbReference type="InterPro" id="IPR000836">
    <property type="entry name" value="PRTase_dom"/>
</dbReference>
<dbReference type="InterPro" id="IPR051910">
    <property type="entry name" value="ComF/GntX_DNA_util-trans"/>
</dbReference>
<dbReference type="PANTHER" id="PTHR47505">
    <property type="entry name" value="DNA UTILIZATION PROTEIN YHGH"/>
    <property type="match status" value="1"/>
</dbReference>
<evidence type="ECO:0000256" key="1">
    <source>
        <dbReference type="ARBA" id="ARBA00008007"/>
    </source>
</evidence>
<dbReference type="EMBL" id="CP014806">
    <property type="protein sequence ID" value="AMW98128.1"/>
    <property type="molecule type" value="Genomic_DNA"/>
</dbReference>
<sequence>MIHCYLCSAPLRQHLTWKLLFTSIPEPVVCEKCLGKFERVLDNEQKYEDVFALYHYNEAMHDYLHQFKFGQDVVLAEVFRSDIATYLKNSCTSIVPIPMHPLKKKERTFAQVDELLRAASIPYTHCLEKKTTQNQATKSKMEREQSEQFFSLKEDCQIEHIDYLLVDDIVTTGTTLKHAAALLREAGARTVTSFALIQG</sequence>
<dbReference type="Pfam" id="PF00156">
    <property type="entry name" value="Pribosyltran"/>
    <property type="match status" value="1"/>
</dbReference>
<dbReference type="Proteomes" id="UP000076021">
    <property type="component" value="Chromosome"/>
</dbReference>
<dbReference type="InterPro" id="IPR029057">
    <property type="entry name" value="PRTase-like"/>
</dbReference>
<reference evidence="4" key="2">
    <citation type="submission" date="2016-03" db="EMBL/GenBank/DDBJ databases">
        <authorList>
            <person name="Ploux O."/>
        </authorList>
    </citation>
    <scope>NUCLEOTIDE SEQUENCE [LARGE SCALE GENOMIC DNA]</scope>
    <source>
        <strain evidence="4">PP9</strain>
    </source>
</reference>
<protein>
    <recommendedName>
        <fullName evidence="2">Phosphoribosyltransferase domain-containing protein</fullName>
    </recommendedName>
</protein>
<proteinExistence type="inferred from homology"/>
<accession>A0A143H8U0</accession>
<dbReference type="SUPFAM" id="SSF53271">
    <property type="entry name" value="PRTase-like"/>
    <property type="match status" value="1"/>
</dbReference>
<keyword evidence="4" id="KW-1185">Reference proteome</keyword>
<dbReference type="CDD" id="cd06223">
    <property type="entry name" value="PRTases_typeI"/>
    <property type="match status" value="1"/>
</dbReference>
<evidence type="ECO:0000259" key="2">
    <source>
        <dbReference type="Pfam" id="PF00156"/>
    </source>
</evidence>
<dbReference type="KEGG" id="rst:ATY39_01060"/>
<dbReference type="OrthoDB" id="9779910at2"/>
<dbReference type="PANTHER" id="PTHR47505:SF1">
    <property type="entry name" value="DNA UTILIZATION PROTEIN YHGH"/>
    <property type="match status" value="1"/>
</dbReference>
<reference evidence="3 4" key="1">
    <citation type="journal article" date="2016" name="Genome Announc.">
        <title>Whole-Genome Sequence of Rummeliibacillus stabekisii Strain PP9 Isolated from Antarctic Soil.</title>
        <authorList>
            <person name="da Mota F.F."/>
            <person name="Vollu R.E."/>
            <person name="Jurelevicius D."/>
            <person name="Seldin L."/>
        </authorList>
    </citation>
    <scope>NUCLEOTIDE SEQUENCE [LARGE SCALE GENOMIC DNA]</scope>
    <source>
        <strain evidence="3 4">PP9</strain>
    </source>
</reference>
<comment type="similarity">
    <text evidence="1">Belongs to the ComF/GntX family.</text>
</comment>
<evidence type="ECO:0000313" key="3">
    <source>
        <dbReference type="EMBL" id="AMW98128.1"/>
    </source>
</evidence>
<evidence type="ECO:0000313" key="4">
    <source>
        <dbReference type="Proteomes" id="UP000076021"/>
    </source>
</evidence>
<dbReference type="STRING" id="241244.ATY39_01060"/>
<dbReference type="AlphaFoldDB" id="A0A143H8U0"/>